<feature type="transmembrane region" description="Helical" evidence="6">
    <location>
        <begin position="161"/>
        <end position="178"/>
    </location>
</feature>
<feature type="transmembrane region" description="Helical" evidence="6">
    <location>
        <begin position="282"/>
        <end position="302"/>
    </location>
</feature>
<gene>
    <name evidence="7" type="ORF">A1OK_18285</name>
</gene>
<dbReference type="PANTHER" id="PTHR23513">
    <property type="entry name" value="INTEGRAL MEMBRANE EFFLUX PROTEIN-RELATED"/>
    <property type="match status" value="1"/>
</dbReference>
<dbReference type="CDD" id="cd06173">
    <property type="entry name" value="MFS_MefA_like"/>
    <property type="match status" value="1"/>
</dbReference>
<keyword evidence="3 6" id="KW-0812">Transmembrane</keyword>
<proteinExistence type="predicted"/>
<dbReference type="Pfam" id="PF07690">
    <property type="entry name" value="MFS_1"/>
    <property type="match status" value="1"/>
</dbReference>
<accession>A0A1E5CFL8</accession>
<dbReference type="EMBL" id="AJWN02000013">
    <property type="protein sequence ID" value="OEE63912.1"/>
    <property type="molecule type" value="Genomic_DNA"/>
</dbReference>
<protein>
    <recommendedName>
        <fullName evidence="9">MFS transporter</fullName>
    </recommendedName>
</protein>
<keyword evidence="8" id="KW-1185">Reference proteome</keyword>
<feature type="transmembrane region" description="Helical" evidence="6">
    <location>
        <begin position="252"/>
        <end position="270"/>
    </location>
</feature>
<evidence type="ECO:0000256" key="2">
    <source>
        <dbReference type="ARBA" id="ARBA00022475"/>
    </source>
</evidence>
<feature type="transmembrane region" description="Helical" evidence="6">
    <location>
        <begin position="348"/>
        <end position="370"/>
    </location>
</feature>
<feature type="transmembrane region" description="Helical" evidence="6">
    <location>
        <begin position="308"/>
        <end position="327"/>
    </location>
</feature>
<evidence type="ECO:0000313" key="8">
    <source>
        <dbReference type="Proteomes" id="UP000095039"/>
    </source>
</evidence>
<dbReference type="InterPro" id="IPR011701">
    <property type="entry name" value="MFS"/>
</dbReference>
<dbReference type="SUPFAM" id="SSF103473">
    <property type="entry name" value="MFS general substrate transporter"/>
    <property type="match status" value="1"/>
</dbReference>
<name>A0A1E5CFL8_9GAMM</name>
<dbReference type="Proteomes" id="UP000095039">
    <property type="component" value="Unassembled WGS sequence"/>
</dbReference>
<dbReference type="GO" id="GO:0022857">
    <property type="term" value="F:transmembrane transporter activity"/>
    <property type="evidence" value="ECO:0007669"/>
    <property type="project" value="InterPro"/>
</dbReference>
<keyword evidence="2" id="KW-1003">Cell membrane</keyword>
<dbReference type="InterPro" id="IPR036259">
    <property type="entry name" value="MFS_trans_sf"/>
</dbReference>
<dbReference type="PANTHER" id="PTHR23513:SF6">
    <property type="entry name" value="MAJOR FACILITATOR SUPERFAMILY ASSOCIATED DOMAIN-CONTAINING PROTEIN"/>
    <property type="match status" value="1"/>
</dbReference>
<keyword evidence="5 6" id="KW-0472">Membrane</keyword>
<evidence type="ECO:0000256" key="6">
    <source>
        <dbReference type="SAM" id="Phobius"/>
    </source>
</evidence>
<dbReference type="GO" id="GO:0005886">
    <property type="term" value="C:plasma membrane"/>
    <property type="evidence" value="ECO:0007669"/>
    <property type="project" value="UniProtKB-SubCell"/>
</dbReference>
<organism evidence="7 8">
    <name type="scientific">Enterovibrio norvegicus FF-454</name>
    <dbReference type="NCBI Taxonomy" id="1185651"/>
    <lineage>
        <taxon>Bacteria</taxon>
        <taxon>Pseudomonadati</taxon>
        <taxon>Pseudomonadota</taxon>
        <taxon>Gammaproteobacteria</taxon>
        <taxon>Vibrionales</taxon>
        <taxon>Vibrionaceae</taxon>
        <taxon>Enterovibrio</taxon>
    </lineage>
</organism>
<reference evidence="7 8" key="1">
    <citation type="journal article" date="2012" name="Science">
        <title>Ecological populations of bacteria act as socially cohesive units of antibiotic production and resistance.</title>
        <authorList>
            <person name="Cordero O.X."/>
            <person name="Wildschutte H."/>
            <person name="Kirkup B."/>
            <person name="Proehl S."/>
            <person name="Ngo L."/>
            <person name="Hussain F."/>
            <person name="Le Roux F."/>
            <person name="Mincer T."/>
            <person name="Polz M.F."/>
        </authorList>
    </citation>
    <scope>NUCLEOTIDE SEQUENCE [LARGE SCALE GENOMIC DNA]</scope>
    <source>
        <strain evidence="7 8">FF-454</strain>
    </source>
</reference>
<evidence type="ECO:0008006" key="9">
    <source>
        <dbReference type="Google" id="ProtNLM"/>
    </source>
</evidence>
<dbReference type="Gene3D" id="1.20.1250.20">
    <property type="entry name" value="MFS general substrate transporter like domains"/>
    <property type="match status" value="1"/>
</dbReference>
<sequence>MMLSNRVVVSVGLLSSQTATGSLSFAISLYLLDITKSVSLFSLAVALSFVPSVVISLLSGVWVDRWAKKRVICLSDLFTGLFTIGFVLTVDWSTTLNALLFYIVIIAAIQSLLNLSFNAALPELFTEQELPAANGLIQSVTAVTRIVAPITGALLYGYVDLFTIFCLSGATYFASSAIQTQLQIKKQVNKTPADEISYLSAQKEVFSYIKEHRSIRFFLLYEVLLNSIYLPFILVMMPFVTYQVWGVSPFQLSLIEASIAIGTILGAVIASRTWMQKRLIRYFCLLLIPQSMILMVWGYPFGEENNTINITAVFSGLLLILAILNTIQNIPVLSQFQRTVPQHMLGRLFGIFFAFLNLAVPAGVWILGSMLSRENWQQFIMFGSVFMIGISLLGNKNKSFRSFVNENLSNTTVKVTV</sequence>
<evidence type="ECO:0000256" key="5">
    <source>
        <dbReference type="ARBA" id="ARBA00023136"/>
    </source>
</evidence>
<feature type="transmembrane region" description="Helical" evidence="6">
    <location>
        <begin position="218"/>
        <end position="240"/>
    </location>
</feature>
<evidence type="ECO:0000313" key="7">
    <source>
        <dbReference type="EMBL" id="OEE63912.1"/>
    </source>
</evidence>
<evidence type="ECO:0000256" key="1">
    <source>
        <dbReference type="ARBA" id="ARBA00004651"/>
    </source>
</evidence>
<feature type="transmembrane region" description="Helical" evidence="6">
    <location>
        <begin position="40"/>
        <end position="59"/>
    </location>
</feature>
<evidence type="ECO:0000256" key="3">
    <source>
        <dbReference type="ARBA" id="ARBA00022692"/>
    </source>
</evidence>
<comment type="caution">
    <text evidence="7">The sequence shown here is derived from an EMBL/GenBank/DDBJ whole genome shotgun (WGS) entry which is preliminary data.</text>
</comment>
<feature type="transmembrane region" description="Helical" evidence="6">
    <location>
        <begin position="376"/>
        <end position="394"/>
    </location>
</feature>
<comment type="subcellular location">
    <subcellularLocation>
        <location evidence="1">Cell membrane</location>
        <topology evidence="1">Multi-pass membrane protein</topology>
    </subcellularLocation>
</comment>
<keyword evidence="4 6" id="KW-1133">Transmembrane helix</keyword>
<dbReference type="RefSeq" id="WP_016962259.1">
    <property type="nucleotide sequence ID" value="NZ_AJWN02000013.1"/>
</dbReference>
<evidence type="ECO:0000256" key="4">
    <source>
        <dbReference type="ARBA" id="ARBA00022989"/>
    </source>
</evidence>
<dbReference type="AlphaFoldDB" id="A0A1E5CFL8"/>